<keyword evidence="1" id="KW-0812">Transmembrane</keyword>
<comment type="caution">
    <text evidence="2">The sequence shown here is derived from an EMBL/GenBank/DDBJ whole genome shotgun (WGS) entry which is preliminary data.</text>
</comment>
<name>A0AAD7C9P1_9AGAR</name>
<accession>A0AAD7C9P1</accession>
<evidence type="ECO:0000313" key="2">
    <source>
        <dbReference type="EMBL" id="KAJ7642186.1"/>
    </source>
</evidence>
<proteinExistence type="predicted"/>
<dbReference type="AlphaFoldDB" id="A0AAD7C9P1"/>
<feature type="transmembrane region" description="Helical" evidence="1">
    <location>
        <begin position="116"/>
        <end position="138"/>
    </location>
</feature>
<organism evidence="2 3">
    <name type="scientific">Roridomyces roridus</name>
    <dbReference type="NCBI Taxonomy" id="1738132"/>
    <lineage>
        <taxon>Eukaryota</taxon>
        <taxon>Fungi</taxon>
        <taxon>Dikarya</taxon>
        <taxon>Basidiomycota</taxon>
        <taxon>Agaricomycotina</taxon>
        <taxon>Agaricomycetes</taxon>
        <taxon>Agaricomycetidae</taxon>
        <taxon>Agaricales</taxon>
        <taxon>Marasmiineae</taxon>
        <taxon>Mycenaceae</taxon>
        <taxon>Roridomyces</taxon>
    </lineage>
</organism>
<keyword evidence="1" id="KW-1133">Transmembrane helix</keyword>
<feature type="transmembrane region" description="Helical" evidence="1">
    <location>
        <begin position="43"/>
        <end position="64"/>
    </location>
</feature>
<feature type="transmembrane region" description="Helical" evidence="1">
    <location>
        <begin position="76"/>
        <end position="96"/>
    </location>
</feature>
<evidence type="ECO:0000313" key="3">
    <source>
        <dbReference type="Proteomes" id="UP001221142"/>
    </source>
</evidence>
<gene>
    <name evidence="2" type="ORF">FB45DRAFT_739239</name>
</gene>
<dbReference type="EMBL" id="JARKIF010000004">
    <property type="protein sequence ID" value="KAJ7642186.1"/>
    <property type="molecule type" value="Genomic_DNA"/>
</dbReference>
<protein>
    <submittedName>
        <fullName evidence="2">Uncharacterized protein</fullName>
    </submittedName>
</protein>
<dbReference type="Proteomes" id="UP001221142">
    <property type="component" value="Unassembled WGS sequence"/>
</dbReference>
<sequence>MFFDRTSYPAHRRYIYALAWCVAAIELGLTADRIHETRFHYPIIAELLTTSILTIIWVPLAIVFHRRSSSSRFGGLHFESIGTFVLWTMWLVGGAIATHRWPNRTVVGPGHRAHILLAAVAFSLTSFGIFTLVAASLLMEYSALYAASNTLPTYSGAARNEKGPNPNPAIA</sequence>
<reference evidence="2" key="1">
    <citation type="submission" date="2023-03" db="EMBL/GenBank/DDBJ databases">
        <title>Massive genome expansion in bonnet fungi (Mycena s.s.) driven by repeated elements and novel gene families across ecological guilds.</title>
        <authorList>
            <consortium name="Lawrence Berkeley National Laboratory"/>
            <person name="Harder C.B."/>
            <person name="Miyauchi S."/>
            <person name="Viragh M."/>
            <person name="Kuo A."/>
            <person name="Thoen E."/>
            <person name="Andreopoulos B."/>
            <person name="Lu D."/>
            <person name="Skrede I."/>
            <person name="Drula E."/>
            <person name="Henrissat B."/>
            <person name="Morin E."/>
            <person name="Kohler A."/>
            <person name="Barry K."/>
            <person name="LaButti K."/>
            <person name="Morin E."/>
            <person name="Salamov A."/>
            <person name="Lipzen A."/>
            <person name="Mereny Z."/>
            <person name="Hegedus B."/>
            <person name="Baldrian P."/>
            <person name="Stursova M."/>
            <person name="Weitz H."/>
            <person name="Taylor A."/>
            <person name="Grigoriev I.V."/>
            <person name="Nagy L.G."/>
            <person name="Martin F."/>
            <person name="Kauserud H."/>
        </authorList>
    </citation>
    <scope>NUCLEOTIDE SEQUENCE</scope>
    <source>
        <strain evidence="2">9284</strain>
    </source>
</reference>
<feature type="transmembrane region" description="Helical" evidence="1">
    <location>
        <begin position="14"/>
        <end position="31"/>
    </location>
</feature>
<keyword evidence="1" id="KW-0472">Membrane</keyword>
<keyword evidence="3" id="KW-1185">Reference proteome</keyword>
<evidence type="ECO:0000256" key="1">
    <source>
        <dbReference type="SAM" id="Phobius"/>
    </source>
</evidence>